<evidence type="ECO:0000259" key="1">
    <source>
        <dbReference type="Pfam" id="PF12697"/>
    </source>
</evidence>
<proteinExistence type="predicted"/>
<dbReference type="InterPro" id="IPR000073">
    <property type="entry name" value="AB_hydrolase_1"/>
</dbReference>
<gene>
    <name evidence="2" type="ORF">KDL28_33680</name>
</gene>
<dbReference type="GO" id="GO:0016787">
    <property type="term" value="F:hydrolase activity"/>
    <property type="evidence" value="ECO:0007669"/>
    <property type="project" value="UniProtKB-KW"/>
</dbReference>
<dbReference type="Proteomes" id="UP001165283">
    <property type="component" value="Unassembled WGS sequence"/>
</dbReference>
<evidence type="ECO:0000313" key="2">
    <source>
        <dbReference type="EMBL" id="MCO1660020.1"/>
    </source>
</evidence>
<sequence>MTAFVLVHGAWGGSYAFRAVRGLLHADGHEAVSPSLTGIGERAHLTGPHVDLSLHVLDVVNAIRYEDLRDVVLLGYSYGGMVVSAALDLIGDRVREVVYLDAFVPRDGDSVATLTGGPPPAGLPELGAPWSAPAPVRQYEDPAAAERAARRRVPQPLGTFTEPVRLAVPLEERGLGLTYVRATADPDGAVFEPFARHARESPAWRYHEIATTHMVPENRPDELAAILRTLA</sequence>
<dbReference type="InterPro" id="IPR029058">
    <property type="entry name" value="AB_hydrolase_fold"/>
</dbReference>
<accession>A0ABT1AAR2</accession>
<keyword evidence="2" id="KW-0378">Hydrolase</keyword>
<dbReference type="PANTHER" id="PTHR37017">
    <property type="entry name" value="AB HYDROLASE-1 DOMAIN-CONTAINING PROTEIN-RELATED"/>
    <property type="match status" value="1"/>
</dbReference>
<dbReference type="Pfam" id="PF12697">
    <property type="entry name" value="Abhydrolase_6"/>
    <property type="match status" value="1"/>
</dbReference>
<reference evidence="2" key="1">
    <citation type="submission" date="2021-04" db="EMBL/GenBank/DDBJ databases">
        <title>Pseudonocardia sp. nov., isolated from sandy soil of mangrove forest.</title>
        <authorList>
            <person name="Zan Z."/>
            <person name="Huang R."/>
            <person name="Liu W."/>
        </authorList>
    </citation>
    <scope>NUCLEOTIDE SEQUENCE</scope>
    <source>
        <strain evidence="2">S2-4</strain>
    </source>
</reference>
<dbReference type="SUPFAM" id="SSF53474">
    <property type="entry name" value="alpha/beta-Hydrolases"/>
    <property type="match status" value="1"/>
</dbReference>
<evidence type="ECO:0000313" key="3">
    <source>
        <dbReference type="Proteomes" id="UP001165283"/>
    </source>
</evidence>
<keyword evidence="3" id="KW-1185">Reference proteome</keyword>
<organism evidence="2 3">
    <name type="scientific">Pseudonocardia humida</name>
    <dbReference type="NCBI Taxonomy" id="2800819"/>
    <lineage>
        <taxon>Bacteria</taxon>
        <taxon>Bacillati</taxon>
        <taxon>Actinomycetota</taxon>
        <taxon>Actinomycetes</taxon>
        <taxon>Pseudonocardiales</taxon>
        <taxon>Pseudonocardiaceae</taxon>
        <taxon>Pseudonocardia</taxon>
    </lineage>
</organism>
<dbReference type="PANTHER" id="PTHR37017:SF11">
    <property type="entry name" value="ESTERASE_LIPASE_THIOESTERASE DOMAIN-CONTAINING PROTEIN"/>
    <property type="match status" value="1"/>
</dbReference>
<dbReference type="Gene3D" id="3.40.50.1820">
    <property type="entry name" value="alpha/beta hydrolase"/>
    <property type="match status" value="1"/>
</dbReference>
<name>A0ABT1AAR2_9PSEU</name>
<dbReference type="InterPro" id="IPR052897">
    <property type="entry name" value="Sec-Metab_Biosynth_Hydrolase"/>
</dbReference>
<protein>
    <submittedName>
        <fullName evidence="2">Alpha/beta hydrolase</fullName>
    </submittedName>
</protein>
<comment type="caution">
    <text evidence="2">The sequence shown here is derived from an EMBL/GenBank/DDBJ whole genome shotgun (WGS) entry which is preliminary data.</text>
</comment>
<dbReference type="EMBL" id="JAGSOV010000075">
    <property type="protein sequence ID" value="MCO1660020.1"/>
    <property type="molecule type" value="Genomic_DNA"/>
</dbReference>
<dbReference type="RefSeq" id="WP_252445236.1">
    <property type="nucleotide sequence ID" value="NZ_JAGSOV010000075.1"/>
</dbReference>
<feature type="domain" description="AB hydrolase-1" evidence="1">
    <location>
        <begin position="4"/>
        <end position="225"/>
    </location>
</feature>